<accession>A0A8C2HLP8</accession>
<feature type="compositionally biased region" description="Basic and acidic residues" evidence="1">
    <location>
        <begin position="56"/>
        <end position="65"/>
    </location>
</feature>
<feature type="compositionally biased region" description="Polar residues" evidence="1">
    <location>
        <begin position="32"/>
        <end position="53"/>
    </location>
</feature>
<dbReference type="Ensembl" id="ENSCCRT00020059765.1">
    <property type="protein sequence ID" value="ENSCCRP00020054556.1"/>
    <property type="gene ID" value="ENSCCRG00020024967.1"/>
</dbReference>
<name>A0A8C2HLP8_CYPCA</name>
<feature type="region of interest" description="Disordered" evidence="1">
    <location>
        <begin position="30"/>
        <end position="65"/>
    </location>
</feature>
<sequence length="65" mass="6854">MTDGHSCQTHSLSAVPSCSLAGCHWVSGANPGGQTRLSDSPGTEMSSDANLSLRNARKEQSRFSF</sequence>
<evidence type="ECO:0000256" key="1">
    <source>
        <dbReference type="SAM" id="MobiDB-lite"/>
    </source>
</evidence>
<reference evidence="2" key="1">
    <citation type="submission" date="2025-08" db="UniProtKB">
        <authorList>
            <consortium name="Ensembl"/>
        </authorList>
    </citation>
    <scope>IDENTIFICATION</scope>
</reference>
<dbReference type="Proteomes" id="UP000694701">
    <property type="component" value="Unplaced"/>
</dbReference>
<organism evidence="2 3">
    <name type="scientific">Cyprinus carpio</name>
    <name type="common">Common carp</name>
    <dbReference type="NCBI Taxonomy" id="7962"/>
    <lineage>
        <taxon>Eukaryota</taxon>
        <taxon>Metazoa</taxon>
        <taxon>Chordata</taxon>
        <taxon>Craniata</taxon>
        <taxon>Vertebrata</taxon>
        <taxon>Euteleostomi</taxon>
        <taxon>Actinopterygii</taxon>
        <taxon>Neopterygii</taxon>
        <taxon>Teleostei</taxon>
        <taxon>Ostariophysi</taxon>
        <taxon>Cypriniformes</taxon>
        <taxon>Cyprinidae</taxon>
        <taxon>Cyprininae</taxon>
        <taxon>Cyprinus</taxon>
    </lineage>
</organism>
<protein>
    <submittedName>
        <fullName evidence="2">Uncharacterized protein</fullName>
    </submittedName>
</protein>
<dbReference type="AlphaFoldDB" id="A0A8C2HLP8"/>
<evidence type="ECO:0000313" key="2">
    <source>
        <dbReference type="Ensembl" id="ENSCCRP00020054556.1"/>
    </source>
</evidence>
<evidence type="ECO:0000313" key="3">
    <source>
        <dbReference type="Proteomes" id="UP000694701"/>
    </source>
</evidence>
<proteinExistence type="predicted"/>